<name>A0AAQ2WX53_9SPIR</name>
<evidence type="ECO:0000313" key="4">
    <source>
        <dbReference type="Proteomes" id="UP001164544"/>
    </source>
</evidence>
<organism evidence="3 4">
    <name type="scientific">Borrelia miyamotoi</name>
    <dbReference type="NCBI Taxonomy" id="47466"/>
    <lineage>
        <taxon>Bacteria</taxon>
        <taxon>Pseudomonadati</taxon>
        <taxon>Spirochaetota</taxon>
        <taxon>Spirochaetia</taxon>
        <taxon>Spirochaetales</taxon>
        <taxon>Borreliaceae</taxon>
        <taxon>Borrelia</taxon>
    </lineage>
</organism>
<sequence length="314" mass="35492">MKSLNYNFICIILFVVFMMACGYPLRLRPEGCKNSLNRLKNKEVLSVDVTKAKKGQVEVAPSVVDIVGTIEDEPLVVDVEINEQVEDNISLPSDEVKLSSSQKDVLISLLVNSLDNYKNRLKEQSDAFNKTNASRQEEFAIKLPLHKVKTVIDSVATQAVIFETLGYSETTLKRFQKILNILDFENLVSRDVRVANSLILCLDNVFSLTKKVLYDYINELNLEQIVTNNGEDGINAICRCIDQFMELRARFIEQAKNDINLAFNNDAHIQRKQMTYKDALLDVLERVLGPNGTLTEALAAMKQSADEIYAYLSL</sequence>
<keyword evidence="2" id="KW-0472">Membrane</keyword>
<feature type="transmembrane region" description="Helical" evidence="2">
    <location>
        <begin position="6"/>
        <end position="25"/>
    </location>
</feature>
<dbReference type="PROSITE" id="PS51257">
    <property type="entry name" value="PROKAR_LIPOPROTEIN"/>
    <property type="match status" value="1"/>
</dbReference>
<feature type="coiled-coil region" evidence="1">
    <location>
        <begin position="107"/>
        <end position="134"/>
    </location>
</feature>
<dbReference type="Proteomes" id="UP001164544">
    <property type="component" value="Plasmid p410-lp72"/>
</dbReference>
<keyword evidence="2" id="KW-1133">Transmembrane helix</keyword>
<proteinExistence type="predicted"/>
<evidence type="ECO:0000256" key="1">
    <source>
        <dbReference type="SAM" id="Coils"/>
    </source>
</evidence>
<dbReference type="AlphaFoldDB" id="A0AAQ2WX53"/>
<evidence type="ECO:0000313" key="3">
    <source>
        <dbReference type="EMBL" id="WAZ91540.1"/>
    </source>
</evidence>
<dbReference type="RefSeq" id="WP_070401597.1">
    <property type="nucleotide sequence ID" value="NZ_CP017140.1"/>
</dbReference>
<gene>
    <name evidence="3" type="ORF">O5398_05250</name>
</gene>
<reference evidence="3" key="1">
    <citation type="submission" date="2022-12" db="EMBL/GenBank/DDBJ databases">
        <title>B. miyamotoi WGS.</title>
        <authorList>
            <person name="Kuleshov K.V."/>
            <person name="Hoornstra D."/>
            <person name="Hovius J.W."/>
            <person name="Platonov A.E."/>
            <person name="Telford S.R. III."/>
        </authorList>
    </citation>
    <scope>NUCLEOTIDE SEQUENCE</scope>
    <source>
        <strain evidence="3">410</strain>
        <plasmid evidence="3">p410-lp72</plasmid>
    </source>
</reference>
<keyword evidence="2" id="KW-0812">Transmembrane</keyword>
<keyword evidence="1" id="KW-0175">Coiled coil</keyword>
<evidence type="ECO:0000256" key="2">
    <source>
        <dbReference type="SAM" id="Phobius"/>
    </source>
</evidence>
<accession>A0AAQ2WX53</accession>
<keyword evidence="3" id="KW-0614">Plasmid</keyword>
<dbReference type="EMBL" id="CP114639">
    <property type="protein sequence ID" value="WAZ91540.1"/>
    <property type="molecule type" value="Genomic_DNA"/>
</dbReference>
<evidence type="ECO:0008006" key="5">
    <source>
        <dbReference type="Google" id="ProtNLM"/>
    </source>
</evidence>
<geneLocation type="plasmid" evidence="3 4">
    <name>p410-lp72</name>
</geneLocation>
<protein>
    <recommendedName>
        <fullName evidence="5">Lipoprotein</fullName>
    </recommendedName>
</protein>